<dbReference type="EMBL" id="LRGB01001253">
    <property type="protein sequence ID" value="KZS13238.1"/>
    <property type="molecule type" value="Genomic_DNA"/>
</dbReference>
<evidence type="ECO:0000313" key="3">
    <source>
        <dbReference type="Proteomes" id="UP000076858"/>
    </source>
</evidence>
<dbReference type="Proteomes" id="UP000076858">
    <property type="component" value="Unassembled WGS sequence"/>
</dbReference>
<dbReference type="AlphaFoldDB" id="A0A164WGC6"/>
<comment type="caution">
    <text evidence="2">The sequence shown here is derived from an EMBL/GenBank/DDBJ whole genome shotgun (WGS) entry which is preliminary data.</text>
</comment>
<accession>A0A164WGC6</accession>
<sequence length="89" mass="9870">MDTTHTRESNNAFLSLSTLIRHAVRIGDAPNVATGNAQGIGGYQRECFSCVLCHMKRANRLMARVHGGKKPTRSDENAATKRGKKRQFQ</sequence>
<reference evidence="2 3" key="1">
    <citation type="submission" date="2016-03" db="EMBL/GenBank/DDBJ databases">
        <title>EvidentialGene: Evidence-directed Construction of Genes on Genomes.</title>
        <authorList>
            <person name="Gilbert D.G."/>
            <person name="Choi J.-H."/>
            <person name="Mockaitis K."/>
            <person name="Colbourne J."/>
            <person name="Pfrender M."/>
        </authorList>
    </citation>
    <scope>NUCLEOTIDE SEQUENCE [LARGE SCALE GENOMIC DNA]</scope>
    <source>
        <strain evidence="2 3">Xinb3</strain>
        <tissue evidence="2">Complete organism</tissue>
    </source>
</reference>
<feature type="region of interest" description="Disordered" evidence="1">
    <location>
        <begin position="64"/>
        <end position="89"/>
    </location>
</feature>
<proteinExistence type="predicted"/>
<evidence type="ECO:0000256" key="1">
    <source>
        <dbReference type="SAM" id="MobiDB-lite"/>
    </source>
</evidence>
<gene>
    <name evidence="2" type="ORF">APZ42_021722</name>
</gene>
<keyword evidence="3" id="KW-1185">Reference proteome</keyword>
<evidence type="ECO:0000313" key="2">
    <source>
        <dbReference type="EMBL" id="KZS13238.1"/>
    </source>
</evidence>
<protein>
    <submittedName>
        <fullName evidence="2">Uncharacterized protein</fullName>
    </submittedName>
</protein>
<name>A0A164WGC6_9CRUS</name>
<organism evidence="2 3">
    <name type="scientific">Daphnia magna</name>
    <dbReference type="NCBI Taxonomy" id="35525"/>
    <lineage>
        <taxon>Eukaryota</taxon>
        <taxon>Metazoa</taxon>
        <taxon>Ecdysozoa</taxon>
        <taxon>Arthropoda</taxon>
        <taxon>Crustacea</taxon>
        <taxon>Branchiopoda</taxon>
        <taxon>Diplostraca</taxon>
        <taxon>Cladocera</taxon>
        <taxon>Anomopoda</taxon>
        <taxon>Daphniidae</taxon>
        <taxon>Daphnia</taxon>
    </lineage>
</organism>